<dbReference type="EMBL" id="SPRC01000012">
    <property type="protein sequence ID" value="TIB80955.1"/>
    <property type="molecule type" value="Genomic_DNA"/>
</dbReference>
<sequence>MQTENSDSRQYPTLFSWEDLTEIISSGCVIITLIYVYLNVHSDLGKLRRHPDHQEAYDQWRSKIIAAHGSIPQYLLKERLGWVMSDQTPPPTPPPQVANQPKYFTRDIPDKLHKLLNNDWGYAVPHNVEHWVCLRRPIGSRIPLIHQDLYTSDVGYQNALSNGLYGFTNSDNLDGAQEIQNWIIKKFGKDTTAAYFLNPPHLQSVKEVQHFHIFVKR</sequence>
<dbReference type="GO" id="GO:0006044">
    <property type="term" value="P:N-acetylglucosamine metabolic process"/>
    <property type="evidence" value="ECO:0007669"/>
    <property type="project" value="TreeGrafter"/>
</dbReference>
<organism evidence="2 3">
    <name type="scientific">Wallemia mellicola</name>
    <dbReference type="NCBI Taxonomy" id="1708541"/>
    <lineage>
        <taxon>Eukaryota</taxon>
        <taxon>Fungi</taxon>
        <taxon>Dikarya</taxon>
        <taxon>Basidiomycota</taxon>
        <taxon>Wallemiomycotina</taxon>
        <taxon>Wallemiomycetes</taxon>
        <taxon>Wallemiales</taxon>
        <taxon>Wallemiaceae</taxon>
        <taxon>Wallemia</taxon>
    </lineage>
</organism>
<dbReference type="AlphaFoldDB" id="A0A4T0MVS4"/>
<comment type="caution">
    <text evidence="2">The sequence shown here is derived from an EMBL/GenBank/DDBJ whole genome shotgun (WGS) entry which is preliminary data.</text>
</comment>
<accession>A0A4T0MVS4</accession>
<dbReference type="PANTHER" id="PTHR35020:SF2">
    <property type="entry name" value="N-ACETYLGLUCOSAMINE-INDUCED PROTEIN 1"/>
    <property type="match status" value="1"/>
</dbReference>
<proteinExistence type="predicted"/>
<dbReference type="Pfam" id="PF12239">
    <property type="entry name" value="DUF3605"/>
    <property type="match status" value="1"/>
</dbReference>
<evidence type="ECO:0000313" key="2">
    <source>
        <dbReference type="EMBL" id="TIB80955.1"/>
    </source>
</evidence>
<dbReference type="Proteomes" id="UP000310685">
    <property type="component" value="Unassembled WGS sequence"/>
</dbReference>
<dbReference type="InterPro" id="IPR022036">
    <property type="entry name" value="DUF3605"/>
</dbReference>
<keyword evidence="1" id="KW-1133">Transmembrane helix</keyword>
<protein>
    <submittedName>
        <fullName evidence="2">Uncharacterized protein</fullName>
    </submittedName>
</protein>
<keyword evidence="1" id="KW-0812">Transmembrane</keyword>
<keyword evidence="1" id="KW-0472">Membrane</keyword>
<evidence type="ECO:0000313" key="3">
    <source>
        <dbReference type="Proteomes" id="UP000310685"/>
    </source>
</evidence>
<gene>
    <name evidence="2" type="ORF">E3Q22_01602</name>
</gene>
<evidence type="ECO:0000256" key="1">
    <source>
        <dbReference type="SAM" id="Phobius"/>
    </source>
</evidence>
<reference evidence="2 3" key="1">
    <citation type="submission" date="2019-03" db="EMBL/GenBank/DDBJ databases">
        <title>Sequencing 25 genomes of Wallemia mellicola.</title>
        <authorList>
            <person name="Gostincar C."/>
        </authorList>
    </citation>
    <scope>NUCLEOTIDE SEQUENCE [LARGE SCALE GENOMIC DNA]</scope>
    <source>
        <strain evidence="2 3">EXF-6152</strain>
    </source>
</reference>
<name>A0A4T0MVS4_9BASI</name>
<dbReference type="GO" id="GO:0005737">
    <property type="term" value="C:cytoplasm"/>
    <property type="evidence" value="ECO:0007669"/>
    <property type="project" value="TreeGrafter"/>
</dbReference>
<dbReference type="PANTHER" id="PTHR35020">
    <property type="entry name" value="N-ACETYLGLUCOSAMINE-INDUCED PROTEIN 1"/>
    <property type="match status" value="1"/>
</dbReference>
<feature type="transmembrane region" description="Helical" evidence="1">
    <location>
        <begin position="20"/>
        <end position="40"/>
    </location>
</feature>